<evidence type="ECO:0000313" key="3">
    <source>
        <dbReference type="Proteomes" id="UP000887116"/>
    </source>
</evidence>
<reference evidence="2" key="1">
    <citation type="submission" date="2020-07" db="EMBL/GenBank/DDBJ databases">
        <title>Multicomponent nature underlies the extraordinary mechanical properties of spider dragline silk.</title>
        <authorList>
            <person name="Kono N."/>
            <person name="Nakamura H."/>
            <person name="Mori M."/>
            <person name="Yoshida Y."/>
            <person name="Ohtoshi R."/>
            <person name="Malay A.D."/>
            <person name="Moran D.A.P."/>
            <person name="Tomita M."/>
            <person name="Numata K."/>
            <person name="Arakawa K."/>
        </authorList>
    </citation>
    <scope>NUCLEOTIDE SEQUENCE</scope>
</reference>
<sequence length="95" mass="10693">MDKCVNLNKTGSDADDNATDSPQASQSIEKQASNVRKRKYAESFLQFGFTFQNYKGNEQPLCLIGNELLAPESMKPSKLTRHLESKHVSYVNKPK</sequence>
<proteinExistence type="predicted"/>
<evidence type="ECO:0000256" key="1">
    <source>
        <dbReference type="SAM" id="MobiDB-lite"/>
    </source>
</evidence>
<dbReference type="OrthoDB" id="7381979at2759"/>
<accession>A0A8X6FBM9</accession>
<dbReference type="AlphaFoldDB" id="A0A8X6FBM9"/>
<comment type="caution">
    <text evidence="2">The sequence shown here is derived from an EMBL/GenBank/DDBJ whole genome shotgun (WGS) entry which is preliminary data.</text>
</comment>
<dbReference type="EMBL" id="BMAO01011636">
    <property type="protein sequence ID" value="GFQ75177.1"/>
    <property type="molecule type" value="Genomic_DNA"/>
</dbReference>
<dbReference type="Proteomes" id="UP000887116">
    <property type="component" value="Unassembled WGS sequence"/>
</dbReference>
<evidence type="ECO:0000313" key="2">
    <source>
        <dbReference type="EMBL" id="GFQ75177.1"/>
    </source>
</evidence>
<gene>
    <name evidence="2" type="ORF">TNCT_472051</name>
</gene>
<organism evidence="2 3">
    <name type="scientific">Trichonephila clavata</name>
    <name type="common">Joro spider</name>
    <name type="synonym">Nephila clavata</name>
    <dbReference type="NCBI Taxonomy" id="2740835"/>
    <lineage>
        <taxon>Eukaryota</taxon>
        <taxon>Metazoa</taxon>
        <taxon>Ecdysozoa</taxon>
        <taxon>Arthropoda</taxon>
        <taxon>Chelicerata</taxon>
        <taxon>Arachnida</taxon>
        <taxon>Araneae</taxon>
        <taxon>Araneomorphae</taxon>
        <taxon>Entelegynae</taxon>
        <taxon>Araneoidea</taxon>
        <taxon>Nephilidae</taxon>
        <taxon>Trichonephila</taxon>
    </lineage>
</organism>
<feature type="region of interest" description="Disordered" evidence="1">
    <location>
        <begin position="1"/>
        <end position="33"/>
    </location>
</feature>
<protein>
    <submittedName>
        <fullName evidence="2">DUF4371 domain-containing protein</fullName>
    </submittedName>
</protein>
<feature type="compositionally biased region" description="Polar residues" evidence="1">
    <location>
        <begin position="19"/>
        <end position="33"/>
    </location>
</feature>
<keyword evidence="3" id="KW-1185">Reference proteome</keyword>
<name>A0A8X6FBM9_TRICU</name>